<keyword evidence="2" id="KW-1185">Reference proteome</keyword>
<dbReference type="RefSeq" id="WP_371691162.1">
    <property type="nucleotide sequence ID" value="NZ_JBGOOL010000127.1"/>
</dbReference>
<comment type="caution">
    <text evidence="1">The sequence shown here is derived from an EMBL/GenBank/DDBJ whole genome shotgun (WGS) entry which is preliminary data.</text>
</comment>
<dbReference type="Proteomes" id="UP001569175">
    <property type="component" value="Unassembled WGS sequence"/>
</dbReference>
<reference evidence="1 2" key="1">
    <citation type="submission" date="2024-06" db="EMBL/GenBank/DDBJ databases">
        <authorList>
            <person name="Steensen K."/>
            <person name="Seneca J."/>
            <person name="Bartlau N."/>
            <person name="Yu A.X."/>
            <person name="Polz M.F."/>
        </authorList>
    </citation>
    <scope>NUCLEOTIDE SEQUENCE [LARGE SCALE GENOMIC DNA]</scope>
    <source>
        <strain evidence="1 2">1F9</strain>
    </source>
</reference>
<proteinExistence type="predicted"/>
<gene>
    <name evidence="1" type="ORF">ACED57_23445</name>
</gene>
<evidence type="ECO:0000313" key="2">
    <source>
        <dbReference type="Proteomes" id="UP001569175"/>
    </source>
</evidence>
<organism evidence="1 2">
    <name type="scientific">Vibrio atlanticus</name>
    <dbReference type="NCBI Taxonomy" id="693153"/>
    <lineage>
        <taxon>Bacteria</taxon>
        <taxon>Pseudomonadati</taxon>
        <taxon>Pseudomonadota</taxon>
        <taxon>Gammaproteobacteria</taxon>
        <taxon>Vibrionales</taxon>
        <taxon>Vibrionaceae</taxon>
        <taxon>Vibrio</taxon>
    </lineage>
</organism>
<protein>
    <submittedName>
        <fullName evidence="1">Uncharacterized protein</fullName>
    </submittedName>
</protein>
<evidence type="ECO:0000313" key="1">
    <source>
        <dbReference type="EMBL" id="MEZ8056050.1"/>
    </source>
</evidence>
<accession>A0ABV4KUF4</accession>
<dbReference type="EMBL" id="JBGOOL010000127">
    <property type="protein sequence ID" value="MEZ8056050.1"/>
    <property type="molecule type" value="Genomic_DNA"/>
</dbReference>
<name>A0ABV4KUF4_9VIBR</name>
<sequence>MANVIGLERINNNQQVKVTVNCADNEVKAQLTAFINENKNSVNNLEVYPMATAGNKSESEVLNFVLSFGTDVLEAVKDELVSVIVGYVISELKSKKQEYVVKDKDRIISNERSEDKGKG</sequence>